<sequence length="388" mass="43191">MISCIYCSTEKFKEGKGSEEHAILSSLGGKKASRNICCQKCNNSLGDDIDKVVSEEFAFISNFANIKTGRKKAPKTIKNAGVMSDLEFELKPGGLPHFSKVKFESNEIDENSVQGSIVARSPEEAIRLVEAFAKKHGKSIDDLKDANIRLVSDYDIPKVHGTLKLGGEPFFRSITKMMLTYLATLCHHSRLRDGSFDEAIAYIKGDSNQELQVTHDYVSEYPKTELDNEISHLIFVFADPKTGVVFCGLRLFGYLQFSAKLTETWSGGEIKKCHQVDPVSGETLDFDLESLPVSINELASNMGNDSEKFEQAINLLMSAVFKGQQKAAIARTTEQAIEEAFAKQNFEDLTEENLGEFVETIVGHVKAQMFRGTVTQEVSIEQLKRMKK</sequence>
<keyword evidence="2" id="KW-0255">Endonuclease</keyword>
<dbReference type="InterPro" id="IPR029471">
    <property type="entry name" value="HNH_5"/>
</dbReference>
<proteinExistence type="predicted"/>
<evidence type="ECO:0000313" key="3">
    <source>
        <dbReference type="Proteomes" id="UP000247584"/>
    </source>
</evidence>
<name>A0ABX5PLF4_9GAMM</name>
<dbReference type="EMBL" id="QJSY01000022">
    <property type="protein sequence ID" value="PYE57288.1"/>
    <property type="molecule type" value="Genomic_DNA"/>
</dbReference>
<evidence type="ECO:0000313" key="2">
    <source>
        <dbReference type="EMBL" id="PYE57288.1"/>
    </source>
</evidence>
<keyword evidence="2" id="KW-0378">Hydrolase</keyword>
<organism evidence="2 3">
    <name type="scientific">Shewanella chilikensis</name>
    <dbReference type="NCBI Taxonomy" id="558541"/>
    <lineage>
        <taxon>Bacteria</taxon>
        <taxon>Pseudomonadati</taxon>
        <taxon>Pseudomonadota</taxon>
        <taxon>Gammaproteobacteria</taxon>
        <taxon>Alteromonadales</taxon>
        <taxon>Shewanellaceae</taxon>
        <taxon>Shewanella</taxon>
    </lineage>
</organism>
<gene>
    <name evidence="2" type="ORF">C8J23_1227</name>
</gene>
<feature type="domain" description="HNH endonuclease 5" evidence="1">
    <location>
        <begin position="4"/>
        <end position="57"/>
    </location>
</feature>
<reference evidence="2 3" key="1">
    <citation type="submission" date="2018-06" db="EMBL/GenBank/DDBJ databases">
        <title>Genomic Encyclopedia of Type Strains, Phase III (KMG-III): the genomes of soil and plant-associated and newly described type strains.</title>
        <authorList>
            <person name="Whitman W."/>
        </authorList>
    </citation>
    <scope>NUCLEOTIDE SEQUENCE [LARGE SCALE GENOMIC DNA]</scope>
    <source>
        <strain evidence="2 3">JC5</strain>
    </source>
</reference>
<keyword evidence="2" id="KW-0540">Nuclease</keyword>
<dbReference type="Proteomes" id="UP000247584">
    <property type="component" value="Unassembled WGS sequence"/>
</dbReference>
<dbReference type="Pfam" id="PF14279">
    <property type="entry name" value="HNH_5"/>
    <property type="match status" value="1"/>
</dbReference>
<comment type="caution">
    <text evidence="2">The sequence shown here is derived from an EMBL/GenBank/DDBJ whole genome shotgun (WGS) entry which is preliminary data.</text>
</comment>
<dbReference type="RefSeq" id="WP_101057755.1">
    <property type="nucleotide sequence ID" value="NZ_BMXX01000022.1"/>
</dbReference>
<protein>
    <submittedName>
        <fullName evidence="2">HNH endonuclease</fullName>
    </submittedName>
</protein>
<evidence type="ECO:0000259" key="1">
    <source>
        <dbReference type="Pfam" id="PF14279"/>
    </source>
</evidence>
<accession>A0ABX5PLF4</accession>
<dbReference type="GO" id="GO:0004519">
    <property type="term" value="F:endonuclease activity"/>
    <property type="evidence" value="ECO:0007669"/>
    <property type="project" value="UniProtKB-KW"/>
</dbReference>
<keyword evidence="3" id="KW-1185">Reference proteome</keyword>